<dbReference type="Proteomes" id="UP001556040">
    <property type="component" value="Unassembled WGS sequence"/>
</dbReference>
<organism evidence="1 2">
    <name type="scientific">Jeotgalibacillus marinus</name>
    <dbReference type="NCBI Taxonomy" id="86667"/>
    <lineage>
        <taxon>Bacteria</taxon>
        <taxon>Bacillati</taxon>
        <taxon>Bacillota</taxon>
        <taxon>Bacilli</taxon>
        <taxon>Bacillales</taxon>
        <taxon>Caryophanaceae</taxon>
        <taxon>Jeotgalibacillus</taxon>
    </lineage>
</organism>
<evidence type="ECO:0000313" key="2">
    <source>
        <dbReference type="Proteomes" id="UP001556040"/>
    </source>
</evidence>
<dbReference type="EMBL" id="JBFMIA010000006">
    <property type="protein sequence ID" value="MEW9501904.1"/>
    <property type="molecule type" value="Genomic_DNA"/>
</dbReference>
<gene>
    <name evidence="1" type="ORF">AB1471_08830</name>
</gene>
<dbReference type="RefSeq" id="WP_367779393.1">
    <property type="nucleotide sequence ID" value="NZ_JBFMIA010000006.1"/>
</dbReference>
<keyword evidence="2" id="KW-1185">Reference proteome</keyword>
<sequence length="74" mass="8668">MEIVSFDIMEAQSNSDIVITRFAQRGMYQMKSFRKIEVLESKGLVIDDELKKQAEDYGFILKYRAPASLSWSWQ</sequence>
<name>A0ABV3Q4R6_9BACL</name>
<protein>
    <submittedName>
        <fullName evidence="1">Uncharacterized protein</fullName>
    </submittedName>
</protein>
<comment type="caution">
    <text evidence="1">The sequence shown here is derived from an EMBL/GenBank/DDBJ whole genome shotgun (WGS) entry which is preliminary data.</text>
</comment>
<proteinExistence type="predicted"/>
<reference evidence="1 2" key="1">
    <citation type="journal article" date="1979" name="Int. J. Syst. Evol. Microbiol.">
        <title>Bacillus globisporus subsp. marinus subsp. nov.</title>
        <authorList>
            <person name="Liu H."/>
        </authorList>
    </citation>
    <scope>NUCLEOTIDE SEQUENCE [LARGE SCALE GENOMIC DNA]</scope>
    <source>
        <strain evidence="1 2">DSM 1297</strain>
    </source>
</reference>
<evidence type="ECO:0000313" key="1">
    <source>
        <dbReference type="EMBL" id="MEW9501904.1"/>
    </source>
</evidence>
<accession>A0ABV3Q4R6</accession>